<keyword evidence="2" id="KW-1185">Reference proteome</keyword>
<evidence type="ECO:0000313" key="1">
    <source>
        <dbReference type="EMBL" id="MEQ2180530.1"/>
    </source>
</evidence>
<organism evidence="1 2">
    <name type="scientific">Goodea atripinnis</name>
    <dbReference type="NCBI Taxonomy" id="208336"/>
    <lineage>
        <taxon>Eukaryota</taxon>
        <taxon>Metazoa</taxon>
        <taxon>Chordata</taxon>
        <taxon>Craniata</taxon>
        <taxon>Vertebrata</taxon>
        <taxon>Euteleostomi</taxon>
        <taxon>Actinopterygii</taxon>
        <taxon>Neopterygii</taxon>
        <taxon>Teleostei</taxon>
        <taxon>Neoteleostei</taxon>
        <taxon>Acanthomorphata</taxon>
        <taxon>Ovalentaria</taxon>
        <taxon>Atherinomorphae</taxon>
        <taxon>Cyprinodontiformes</taxon>
        <taxon>Goodeidae</taxon>
        <taxon>Goodea</taxon>
    </lineage>
</organism>
<accession>A0ABV0PAP9</accession>
<dbReference type="EMBL" id="JAHRIO010070038">
    <property type="protein sequence ID" value="MEQ2180530.1"/>
    <property type="molecule type" value="Genomic_DNA"/>
</dbReference>
<dbReference type="Proteomes" id="UP001476798">
    <property type="component" value="Unassembled WGS sequence"/>
</dbReference>
<protein>
    <submittedName>
        <fullName evidence="1">Uncharacterized protein</fullName>
    </submittedName>
</protein>
<comment type="caution">
    <text evidence="1">The sequence shown here is derived from an EMBL/GenBank/DDBJ whole genome shotgun (WGS) entry which is preliminary data.</text>
</comment>
<evidence type="ECO:0000313" key="2">
    <source>
        <dbReference type="Proteomes" id="UP001476798"/>
    </source>
</evidence>
<name>A0ABV0PAP9_9TELE</name>
<gene>
    <name evidence="1" type="ORF">GOODEAATRI_002116</name>
</gene>
<feature type="non-terminal residue" evidence="1">
    <location>
        <position position="1"/>
    </location>
</feature>
<sequence>SILECEKLVKAAYRNNGLVYRESSSEDEGGGGRGQPSEVIEIDDDEDDDVIAVGCCKSHPFCTARSDQSLLLETLTSLFLSFISGSPVKDINAN</sequence>
<reference evidence="1 2" key="1">
    <citation type="submission" date="2021-06" db="EMBL/GenBank/DDBJ databases">
        <authorList>
            <person name="Palmer J.M."/>
        </authorList>
    </citation>
    <scope>NUCLEOTIDE SEQUENCE [LARGE SCALE GENOMIC DNA]</scope>
    <source>
        <strain evidence="1 2">GA_2019</strain>
        <tissue evidence="1">Muscle</tissue>
    </source>
</reference>
<proteinExistence type="predicted"/>